<evidence type="ECO:0000313" key="1">
    <source>
        <dbReference type="EMBL" id="SIO22816.1"/>
    </source>
</evidence>
<evidence type="ECO:0000313" key="2">
    <source>
        <dbReference type="Proteomes" id="UP000184693"/>
    </source>
</evidence>
<organism evidence="1 2">
    <name type="scientific">Paraburkholderia phenazinium</name>
    <dbReference type="NCBI Taxonomy" id="60549"/>
    <lineage>
        <taxon>Bacteria</taxon>
        <taxon>Pseudomonadati</taxon>
        <taxon>Pseudomonadota</taxon>
        <taxon>Betaproteobacteria</taxon>
        <taxon>Burkholderiales</taxon>
        <taxon>Burkholderiaceae</taxon>
        <taxon>Paraburkholderia</taxon>
    </lineage>
</organism>
<name>A0A1N6HSU6_9BURK</name>
<dbReference type="EMBL" id="FSRM01000001">
    <property type="protein sequence ID" value="SIO22816.1"/>
    <property type="molecule type" value="Genomic_DNA"/>
</dbReference>
<sequence length="40" mass="4368">MLGHAGLVGVSEKYCKFRLAATNHATPAKRLDQNNQARIS</sequence>
<dbReference type="Proteomes" id="UP000184693">
    <property type="component" value="Unassembled WGS sequence"/>
</dbReference>
<gene>
    <name evidence="1" type="ORF">SAMN05444168_3579</name>
</gene>
<accession>A0A1N6HSU6</accession>
<dbReference type="AlphaFoldDB" id="A0A1N6HSU6"/>
<proteinExistence type="predicted"/>
<reference evidence="1 2" key="1">
    <citation type="submission" date="2016-11" db="EMBL/GenBank/DDBJ databases">
        <authorList>
            <person name="Jaros S."/>
            <person name="Januszkiewicz K."/>
            <person name="Wedrychowicz H."/>
        </authorList>
    </citation>
    <scope>NUCLEOTIDE SEQUENCE [LARGE SCALE GENOMIC DNA]</scope>
    <source>
        <strain evidence="1 2">GAS86</strain>
    </source>
</reference>
<protein>
    <submittedName>
        <fullName evidence="1">Uncharacterized protein</fullName>
    </submittedName>
</protein>